<evidence type="ECO:0000256" key="3">
    <source>
        <dbReference type="SAM" id="MobiDB-lite"/>
    </source>
</evidence>
<feature type="compositionally biased region" description="Polar residues" evidence="3">
    <location>
        <begin position="331"/>
        <end position="351"/>
    </location>
</feature>
<dbReference type="GO" id="GO:0008104">
    <property type="term" value="P:intracellular protein localization"/>
    <property type="evidence" value="ECO:0007669"/>
    <property type="project" value="TreeGrafter"/>
</dbReference>
<evidence type="ECO:0000313" key="5">
    <source>
        <dbReference type="EMBL" id="KAA8915775.1"/>
    </source>
</evidence>
<feature type="compositionally biased region" description="Polar residues" evidence="3">
    <location>
        <begin position="632"/>
        <end position="646"/>
    </location>
</feature>
<feature type="compositionally biased region" description="Polar residues" evidence="3">
    <location>
        <begin position="568"/>
        <end position="588"/>
    </location>
</feature>
<dbReference type="InterPro" id="IPR053039">
    <property type="entry name" value="Polarity_Bud-Selection_Reg"/>
</dbReference>
<feature type="compositionally biased region" description="Low complexity" evidence="3">
    <location>
        <begin position="387"/>
        <end position="428"/>
    </location>
</feature>
<evidence type="ECO:0000256" key="2">
    <source>
        <dbReference type="PROSITE-ProRule" id="PRU00192"/>
    </source>
</evidence>
<dbReference type="GO" id="GO:0051286">
    <property type="term" value="C:cell tip"/>
    <property type="evidence" value="ECO:0007669"/>
    <property type="project" value="TreeGrafter"/>
</dbReference>
<evidence type="ECO:0000313" key="6">
    <source>
        <dbReference type="Proteomes" id="UP000761534"/>
    </source>
</evidence>
<proteinExistence type="predicted"/>
<feature type="compositionally biased region" description="Acidic residues" evidence="3">
    <location>
        <begin position="153"/>
        <end position="176"/>
    </location>
</feature>
<dbReference type="GO" id="GO:0015630">
    <property type="term" value="C:microtubule cytoskeleton"/>
    <property type="evidence" value="ECO:0007669"/>
    <property type="project" value="TreeGrafter"/>
</dbReference>
<feature type="compositionally biased region" description="Low complexity" evidence="3">
    <location>
        <begin position="488"/>
        <end position="499"/>
    </location>
</feature>
<feature type="compositionally biased region" description="Acidic residues" evidence="3">
    <location>
        <begin position="754"/>
        <end position="765"/>
    </location>
</feature>
<evidence type="ECO:0000259" key="4">
    <source>
        <dbReference type="PROSITE" id="PS50002"/>
    </source>
</evidence>
<feature type="compositionally biased region" description="Polar residues" evidence="3">
    <location>
        <begin position="128"/>
        <end position="139"/>
    </location>
</feature>
<keyword evidence="6" id="KW-1185">Reference proteome</keyword>
<feature type="compositionally biased region" description="Basic and acidic residues" evidence="3">
    <location>
        <begin position="660"/>
        <end position="669"/>
    </location>
</feature>
<name>A0A642VC10_9ASCO</name>
<dbReference type="Gene3D" id="2.30.30.40">
    <property type="entry name" value="SH3 Domains"/>
    <property type="match status" value="1"/>
</dbReference>
<feature type="region of interest" description="Disordered" evidence="3">
    <location>
        <begin position="779"/>
        <end position="807"/>
    </location>
</feature>
<feature type="region of interest" description="Disordered" evidence="3">
    <location>
        <begin position="735"/>
        <end position="765"/>
    </location>
</feature>
<dbReference type="EMBL" id="SWFS01000142">
    <property type="protein sequence ID" value="KAA8915775.1"/>
    <property type="molecule type" value="Genomic_DNA"/>
</dbReference>
<organism evidence="5 6">
    <name type="scientific">Trichomonascus ciferrii</name>
    <dbReference type="NCBI Taxonomy" id="44093"/>
    <lineage>
        <taxon>Eukaryota</taxon>
        <taxon>Fungi</taxon>
        <taxon>Dikarya</taxon>
        <taxon>Ascomycota</taxon>
        <taxon>Saccharomycotina</taxon>
        <taxon>Dipodascomycetes</taxon>
        <taxon>Dipodascales</taxon>
        <taxon>Trichomonascaceae</taxon>
        <taxon>Trichomonascus</taxon>
        <taxon>Trichomonascus ciferrii complex</taxon>
    </lineage>
</organism>
<dbReference type="GO" id="GO:0030950">
    <property type="term" value="P:establishment or maintenance of actin cytoskeleton polarity"/>
    <property type="evidence" value="ECO:0007669"/>
    <property type="project" value="TreeGrafter"/>
</dbReference>
<dbReference type="InterPro" id="IPR001452">
    <property type="entry name" value="SH3_domain"/>
</dbReference>
<feature type="region of interest" description="Disordered" evidence="3">
    <location>
        <begin position="566"/>
        <end position="718"/>
    </location>
</feature>
<dbReference type="PANTHER" id="PTHR47775:SF1">
    <property type="entry name" value="BUD SITE SELECTION PROTEIN 14"/>
    <property type="match status" value="1"/>
</dbReference>
<feature type="compositionally biased region" description="Low complexity" evidence="3">
    <location>
        <begin position="448"/>
        <end position="467"/>
    </location>
</feature>
<reference evidence="5" key="1">
    <citation type="journal article" date="2019" name="G3 (Bethesda)">
        <title>Genome Assemblies of Two Rare Opportunistic Yeast Pathogens: Diutina rugosa (syn. Candida rugosa) and Trichomonascus ciferrii (syn. Candida ciferrii).</title>
        <authorList>
            <person name="Mixao V."/>
            <person name="Saus E."/>
            <person name="Hansen A.P."/>
            <person name="Lass-Florl C."/>
            <person name="Gabaldon T."/>
        </authorList>
    </citation>
    <scope>NUCLEOTIDE SEQUENCE</scope>
    <source>
        <strain evidence="5">CBS 4856</strain>
    </source>
</reference>
<feature type="compositionally biased region" description="Low complexity" evidence="3">
    <location>
        <begin position="239"/>
        <end position="261"/>
    </location>
</feature>
<dbReference type="VEuPathDB" id="FungiDB:TRICI_002075"/>
<dbReference type="SMART" id="SM00326">
    <property type="entry name" value="SH3"/>
    <property type="match status" value="1"/>
</dbReference>
<accession>A0A642VC10</accession>
<keyword evidence="1 2" id="KW-0728">SH3 domain</keyword>
<feature type="compositionally biased region" description="Low complexity" evidence="3">
    <location>
        <begin position="352"/>
        <end position="370"/>
    </location>
</feature>
<feature type="region of interest" description="Disordered" evidence="3">
    <location>
        <begin position="151"/>
        <end position="517"/>
    </location>
</feature>
<feature type="compositionally biased region" description="Low complexity" evidence="3">
    <location>
        <begin position="783"/>
        <end position="798"/>
    </location>
</feature>
<protein>
    <recommendedName>
        <fullName evidence="4">SH3 domain-containing protein</fullName>
    </recommendedName>
</protein>
<dbReference type="PANTHER" id="PTHR47775">
    <property type="entry name" value="BUD SITE SELECTION PROTEIN 14"/>
    <property type="match status" value="1"/>
</dbReference>
<dbReference type="InterPro" id="IPR036028">
    <property type="entry name" value="SH3-like_dom_sf"/>
</dbReference>
<comment type="caution">
    <text evidence="5">The sequence shown here is derived from an EMBL/GenBank/DDBJ whole genome shotgun (WGS) entry which is preliminary data.</text>
</comment>
<dbReference type="PROSITE" id="PS50002">
    <property type="entry name" value="SH3"/>
    <property type="match status" value="1"/>
</dbReference>
<sequence length="878" mass="96887">MEVSTDINVEDDLLDQLSSSPSIHEEEIDFQYVYALRTFVATEQGQANAEKGDAMILLNDANSYWWLVRMVKDSSVGFLPAEHVETPWERLARLNKHRNGEICSASGNTNSSRGFGKMFKSSKKSKAPPQSTNANRKSVSFNTQSVYVSASEYSDDDADYEDNAEDDEFTDDDNNEANDVNDRDDTNNDDRTIIKSRPNSMPDEAGSDDEGKNTSSELGYTNLAAPRPLVVHKVRQSNSKENLNSQANNNSNNKKSGLFSLRNKKNKIPGEDLGASLLNGGDVAESNNELEDRPQQQQPVPRSKGLMKAKSSVEHMNTNDGSRIPRPKIQTMPSDVSGNSNSTLSPVSSPNGSAQSQTSTSSSASSVGSSFNIFKRKKSREALNSEQQQQQQQQQTLPESTSDVSTPTETTPEPKQQPNPNNNVQPLNIGPASGGGESRYPAPPRLPVASARNVSAQSNASVNSIQSESGFQVQHPQPAMNFRPPPQQHHQQQQPQQQHFPPPRYNQQRHSPVKRQSVPVFNNRTEHMDAVASKRKSEIPTGADYYPLQQSLPQNARMMMARNNNNRHSVQQPPFYNNGVPSSYNGQRAMSPERSSMPPGGHPPSPQRYAGRNGGRVSPHKQQRHSVMVPPQTASVRESMVQQSPASAEICSTDAAEDTSTTRELDDKSSTNLEVDEEENKDEEHRLSMSSQPLLASGAASIAEEEVSDHGLKSGDDTTLTDDEIIITETKIVNEDKQKSAARSSVSPPYLDERGDEESPVSEQEDTPVLLAYMPGEQDQWNSSTSSLSLSRQSPSSRNYENGKNKELLDYETRASSPDKMIRQPLETKVVRNQQKPLETTILTDLHPDIVPIFKDTSDRLGQLSLVSLFSVFVNPQC</sequence>
<dbReference type="Proteomes" id="UP000761534">
    <property type="component" value="Unassembled WGS sequence"/>
</dbReference>
<gene>
    <name evidence="5" type="ORF">TRICI_002075</name>
</gene>
<dbReference type="SUPFAM" id="SSF50044">
    <property type="entry name" value="SH3-domain"/>
    <property type="match status" value="1"/>
</dbReference>
<evidence type="ECO:0000256" key="1">
    <source>
        <dbReference type="ARBA" id="ARBA00022443"/>
    </source>
</evidence>
<feature type="region of interest" description="Disordered" evidence="3">
    <location>
        <begin position="101"/>
        <end position="139"/>
    </location>
</feature>
<dbReference type="OrthoDB" id="196165at2759"/>
<feature type="domain" description="SH3" evidence="4">
    <location>
        <begin position="28"/>
        <end position="89"/>
    </location>
</feature>
<feature type="compositionally biased region" description="Basic and acidic residues" evidence="3">
    <location>
        <begin position="180"/>
        <end position="193"/>
    </location>
</feature>
<dbReference type="AlphaFoldDB" id="A0A642VC10"/>